<dbReference type="Proteomes" id="UP001295684">
    <property type="component" value="Unassembled WGS sequence"/>
</dbReference>
<gene>
    <name evidence="1" type="ORF">ECRASSUSDP1_LOCUS17161</name>
</gene>
<organism evidence="1 2">
    <name type="scientific">Euplotes crassus</name>
    <dbReference type="NCBI Taxonomy" id="5936"/>
    <lineage>
        <taxon>Eukaryota</taxon>
        <taxon>Sar</taxon>
        <taxon>Alveolata</taxon>
        <taxon>Ciliophora</taxon>
        <taxon>Intramacronucleata</taxon>
        <taxon>Spirotrichea</taxon>
        <taxon>Hypotrichia</taxon>
        <taxon>Euplotida</taxon>
        <taxon>Euplotidae</taxon>
        <taxon>Moneuplotes</taxon>
    </lineage>
</organism>
<keyword evidence="2" id="KW-1185">Reference proteome</keyword>
<comment type="caution">
    <text evidence="1">The sequence shown here is derived from an EMBL/GenBank/DDBJ whole genome shotgun (WGS) entry which is preliminary data.</text>
</comment>
<protein>
    <submittedName>
        <fullName evidence="1">Uncharacterized protein</fullName>
    </submittedName>
</protein>
<evidence type="ECO:0000313" key="2">
    <source>
        <dbReference type="Proteomes" id="UP001295684"/>
    </source>
</evidence>
<accession>A0AAD1XN32</accession>
<evidence type="ECO:0000313" key="1">
    <source>
        <dbReference type="EMBL" id="CAI2375796.1"/>
    </source>
</evidence>
<name>A0AAD1XN32_EUPCR</name>
<dbReference type="AlphaFoldDB" id="A0AAD1XN32"/>
<reference evidence="1" key="1">
    <citation type="submission" date="2023-07" db="EMBL/GenBank/DDBJ databases">
        <authorList>
            <consortium name="AG Swart"/>
            <person name="Singh M."/>
            <person name="Singh A."/>
            <person name="Seah K."/>
            <person name="Emmerich C."/>
        </authorList>
    </citation>
    <scope>NUCLEOTIDE SEQUENCE</scope>
    <source>
        <strain evidence="1">DP1</strain>
    </source>
</reference>
<sequence>MKNMNYRNTKRYLRREIDIWNKELELLNSFNFATPNNRKLNPYKHVVYGCDGNQFAKLNQKRNKERLTTDRWPEKDPSLKKIKGDHILLSNRGLIRLSKFLCDFKSNLTFIKMVISKKKIGRIIVMASKFMVLSFSQCRIEVGDLSIPDNIQFGTRTLSFNETGHQNNSNWDQNYDEVESLLKAISECKLKNSLSWINLDLTPLTKYDASQLLKKYYLRDIVVNSRTPQVKSNFEICIKSYFGLGCTIQ</sequence>
<dbReference type="EMBL" id="CAMPGE010017301">
    <property type="protein sequence ID" value="CAI2375796.1"/>
    <property type="molecule type" value="Genomic_DNA"/>
</dbReference>
<proteinExistence type="predicted"/>